<dbReference type="SUPFAM" id="SSF52540">
    <property type="entry name" value="P-loop containing nucleoside triphosphate hydrolases"/>
    <property type="match status" value="1"/>
</dbReference>
<evidence type="ECO:0000256" key="6">
    <source>
        <dbReference type="PROSITE-ProRule" id="PRU00169"/>
    </source>
</evidence>
<feature type="domain" description="Sigma-54 factor interaction" evidence="7">
    <location>
        <begin position="145"/>
        <end position="374"/>
    </location>
</feature>
<dbReference type="Proteomes" id="UP001556196">
    <property type="component" value="Unassembled WGS sequence"/>
</dbReference>
<feature type="modified residue" description="4-aspartylphosphate" evidence="6">
    <location>
        <position position="54"/>
    </location>
</feature>
<dbReference type="SMART" id="SM00448">
    <property type="entry name" value="REC"/>
    <property type="match status" value="1"/>
</dbReference>
<dbReference type="PROSITE" id="PS50110">
    <property type="entry name" value="RESPONSE_REGULATORY"/>
    <property type="match status" value="1"/>
</dbReference>
<dbReference type="InterPro" id="IPR001789">
    <property type="entry name" value="Sig_transdc_resp-reg_receiver"/>
</dbReference>
<dbReference type="Gene3D" id="1.10.10.60">
    <property type="entry name" value="Homeodomain-like"/>
    <property type="match status" value="1"/>
</dbReference>
<evidence type="ECO:0000256" key="1">
    <source>
        <dbReference type="ARBA" id="ARBA00022741"/>
    </source>
</evidence>
<keyword evidence="2" id="KW-0067">ATP-binding</keyword>
<keyword evidence="3" id="KW-0902">Two-component regulatory system</keyword>
<keyword evidence="10" id="KW-1185">Reference proteome</keyword>
<reference evidence="9 10" key="1">
    <citation type="submission" date="2024-06" db="EMBL/GenBank/DDBJ databases">
        <authorList>
            <person name="Tuo L."/>
        </authorList>
    </citation>
    <scope>NUCLEOTIDE SEQUENCE [LARGE SCALE GENOMIC DNA]</scope>
    <source>
        <strain evidence="9 10">ZMM04-5</strain>
    </source>
</reference>
<comment type="caution">
    <text evidence="9">The sequence shown here is derived from an EMBL/GenBank/DDBJ whole genome shotgun (WGS) entry which is preliminary data.</text>
</comment>
<dbReference type="Gene3D" id="1.10.8.60">
    <property type="match status" value="1"/>
</dbReference>
<evidence type="ECO:0000313" key="10">
    <source>
        <dbReference type="Proteomes" id="UP001556196"/>
    </source>
</evidence>
<evidence type="ECO:0000259" key="8">
    <source>
        <dbReference type="PROSITE" id="PS50110"/>
    </source>
</evidence>
<dbReference type="PRINTS" id="PR01590">
    <property type="entry name" value="HTHFIS"/>
</dbReference>
<dbReference type="CDD" id="cd17549">
    <property type="entry name" value="REC_DctD-like"/>
    <property type="match status" value="1"/>
</dbReference>
<dbReference type="InterPro" id="IPR027417">
    <property type="entry name" value="P-loop_NTPase"/>
</dbReference>
<keyword evidence="4" id="KW-0805">Transcription regulation</keyword>
<dbReference type="InterPro" id="IPR002078">
    <property type="entry name" value="Sigma_54_int"/>
</dbReference>
<sequence length="451" mass="49508">MTAVDVIFIDDDPQVLEAYSETLELEQFKVASSRDAAGALAGITGESASVVLTDVRMPSRDGFDVLELVKTIDEEIPVVLITGHGDVPMALRALRAGAWDFLEKPADPVLLVETIRRGLNHRRLVLENRRLRVAVDGQGDWERRIIGHADATVAMRRALMRLADLDTDVLIVGETGTGKEVAARALHDFGARAKHPFVAVNCGAIPETMLETELFGHEPGAFTGARDRRIGKIEYANRGTLFLDEIESMTAAAQVRLLRVLQERKLERLGSNKEIPVDLRVVTATKTPLADLVRQGRFREDLSYRLDVARVVLPPLRERHGDIALLFRHFVDQAARRYDRPVRDIDARTLQQLGQKEWPGNIRELRNAAERYALAIDDVADPAPATPFAPTGGSLEEQMDAHEAAIIASTLASFGGRIGETAGALGISRKTLYLKMKKLGLSQEAAASPGS</sequence>
<dbReference type="InterPro" id="IPR058031">
    <property type="entry name" value="AAA_lid_NorR"/>
</dbReference>
<dbReference type="InterPro" id="IPR011006">
    <property type="entry name" value="CheY-like_superfamily"/>
</dbReference>
<evidence type="ECO:0000256" key="3">
    <source>
        <dbReference type="ARBA" id="ARBA00023012"/>
    </source>
</evidence>
<keyword evidence="6" id="KW-0597">Phosphoprotein</keyword>
<name>A0ABV3R355_9HYPH</name>
<dbReference type="PANTHER" id="PTHR32071:SF29">
    <property type="entry name" value="PHOSPHOGLYCERATE TRANSPORT SYSTEM TRANSCRIPTIONAL REGULATORY PROTEIN PGTA"/>
    <property type="match status" value="1"/>
</dbReference>
<dbReference type="SUPFAM" id="SSF46689">
    <property type="entry name" value="Homeodomain-like"/>
    <property type="match status" value="1"/>
</dbReference>
<evidence type="ECO:0000256" key="2">
    <source>
        <dbReference type="ARBA" id="ARBA00022840"/>
    </source>
</evidence>
<dbReference type="PROSITE" id="PS00688">
    <property type="entry name" value="SIGMA54_INTERACT_3"/>
    <property type="match status" value="1"/>
</dbReference>
<protein>
    <submittedName>
        <fullName evidence="9">Sigma-54-dependent transcriptional regulator</fullName>
    </submittedName>
</protein>
<dbReference type="Pfam" id="PF02954">
    <property type="entry name" value="HTH_8"/>
    <property type="match status" value="1"/>
</dbReference>
<organism evidence="9 10">
    <name type="scientific">Mesorhizobium marinum</name>
    <dbReference type="NCBI Taxonomy" id="3228790"/>
    <lineage>
        <taxon>Bacteria</taxon>
        <taxon>Pseudomonadati</taxon>
        <taxon>Pseudomonadota</taxon>
        <taxon>Alphaproteobacteria</taxon>
        <taxon>Hyphomicrobiales</taxon>
        <taxon>Phyllobacteriaceae</taxon>
        <taxon>Mesorhizobium</taxon>
    </lineage>
</organism>
<gene>
    <name evidence="9" type="ORF">ABUE31_16830</name>
</gene>
<dbReference type="PANTHER" id="PTHR32071">
    <property type="entry name" value="TRANSCRIPTIONAL REGULATORY PROTEIN"/>
    <property type="match status" value="1"/>
</dbReference>
<evidence type="ECO:0000313" key="9">
    <source>
        <dbReference type="EMBL" id="MEW9807656.1"/>
    </source>
</evidence>
<dbReference type="InterPro" id="IPR025944">
    <property type="entry name" value="Sigma_54_int_dom_CS"/>
</dbReference>
<evidence type="ECO:0000259" key="7">
    <source>
        <dbReference type="PROSITE" id="PS50045"/>
    </source>
</evidence>
<proteinExistence type="predicted"/>
<dbReference type="Pfam" id="PF00072">
    <property type="entry name" value="Response_reg"/>
    <property type="match status" value="1"/>
</dbReference>
<dbReference type="SMART" id="SM00382">
    <property type="entry name" value="AAA"/>
    <property type="match status" value="1"/>
</dbReference>
<dbReference type="InterPro" id="IPR009057">
    <property type="entry name" value="Homeodomain-like_sf"/>
</dbReference>
<evidence type="ECO:0000256" key="4">
    <source>
        <dbReference type="ARBA" id="ARBA00023015"/>
    </source>
</evidence>
<evidence type="ECO:0000256" key="5">
    <source>
        <dbReference type="ARBA" id="ARBA00023163"/>
    </source>
</evidence>
<dbReference type="Gene3D" id="3.40.50.2300">
    <property type="match status" value="1"/>
</dbReference>
<dbReference type="InterPro" id="IPR002197">
    <property type="entry name" value="HTH_Fis"/>
</dbReference>
<dbReference type="Gene3D" id="3.40.50.300">
    <property type="entry name" value="P-loop containing nucleotide triphosphate hydrolases"/>
    <property type="match status" value="1"/>
</dbReference>
<dbReference type="RefSeq" id="WP_367724836.1">
    <property type="nucleotide sequence ID" value="NZ_JBFOCI010000005.1"/>
</dbReference>
<dbReference type="CDD" id="cd00009">
    <property type="entry name" value="AAA"/>
    <property type="match status" value="1"/>
</dbReference>
<dbReference type="InterPro" id="IPR003593">
    <property type="entry name" value="AAA+_ATPase"/>
</dbReference>
<dbReference type="EMBL" id="JBFOCI010000005">
    <property type="protein sequence ID" value="MEW9807656.1"/>
    <property type="molecule type" value="Genomic_DNA"/>
</dbReference>
<accession>A0ABV3R355</accession>
<dbReference type="Pfam" id="PF25601">
    <property type="entry name" value="AAA_lid_14"/>
    <property type="match status" value="1"/>
</dbReference>
<keyword evidence="1" id="KW-0547">Nucleotide-binding</keyword>
<dbReference type="Pfam" id="PF00158">
    <property type="entry name" value="Sigma54_activat"/>
    <property type="match status" value="1"/>
</dbReference>
<dbReference type="PROSITE" id="PS50045">
    <property type="entry name" value="SIGMA54_INTERACT_4"/>
    <property type="match status" value="1"/>
</dbReference>
<keyword evidence="5" id="KW-0804">Transcription</keyword>
<feature type="domain" description="Response regulatory" evidence="8">
    <location>
        <begin position="5"/>
        <end position="119"/>
    </location>
</feature>
<dbReference type="SUPFAM" id="SSF52172">
    <property type="entry name" value="CheY-like"/>
    <property type="match status" value="1"/>
</dbReference>